<name>A0A1G5MH69_AFIMA</name>
<gene>
    <name evidence="1" type="ORF">SAMN03080610_00607</name>
</gene>
<proteinExistence type="predicted"/>
<sequence length="248" mass="27444">MTTTVDASSDTATPPGTIQVGGKTYMQDAKGSLVPVDLVKPIDRLQDETVRKMIVYARDLSGQIARFKGHCFDDVGSLQALVEQEYGATLGGRKGNLTLTTVDGTQKVTIQVADQIEFGPELQAAKKLVDQCLSEWAEGSRDELRAIVNRAFSVDKEGQINRSELFMLLRVAIEDERWMRAMDAIRDSIRVIGSKTYIRFYERPAPDAAWRAVTIDLASACPRRRGGAQGVVRARGRRLVRGPRHRGP</sequence>
<dbReference type="RefSeq" id="WP_092809384.1">
    <property type="nucleotide sequence ID" value="NZ_FMVW01000001.1"/>
</dbReference>
<accession>A0A1G5MH69</accession>
<evidence type="ECO:0000313" key="2">
    <source>
        <dbReference type="Proteomes" id="UP000199347"/>
    </source>
</evidence>
<dbReference type="Proteomes" id="UP000199347">
    <property type="component" value="Unassembled WGS sequence"/>
</dbReference>
<keyword evidence="2" id="KW-1185">Reference proteome</keyword>
<dbReference type="STRING" id="1120955.SAMN03080610_00607"/>
<reference evidence="1 2" key="1">
    <citation type="submission" date="2016-10" db="EMBL/GenBank/DDBJ databases">
        <authorList>
            <person name="de Groot N.N."/>
        </authorList>
    </citation>
    <scope>NUCLEOTIDE SEQUENCE [LARGE SCALE GENOMIC DNA]</scope>
    <source>
        <strain evidence="1 2">DSM 2698</strain>
    </source>
</reference>
<protein>
    <submittedName>
        <fullName evidence="1">Uncharacterized protein</fullName>
    </submittedName>
</protein>
<dbReference type="Pfam" id="PF11363">
    <property type="entry name" value="DUF3164"/>
    <property type="match status" value="1"/>
</dbReference>
<dbReference type="OrthoDB" id="7554786at2"/>
<dbReference type="InterPro" id="IPR021505">
    <property type="entry name" value="Phage_B3_Orf6"/>
</dbReference>
<organism evidence="1 2">
    <name type="scientific">Afifella marina DSM 2698</name>
    <dbReference type="NCBI Taxonomy" id="1120955"/>
    <lineage>
        <taxon>Bacteria</taxon>
        <taxon>Pseudomonadati</taxon>
        <taxon>Pseudomonadota</taxon>
        <taxon>Alphaproteobacteria</taxon>
        <taxon>Hyphomicrobiales</taxon>
        <taxon>Afifellaceae</taxon>
        <taxon>Afifella</taxon>
    </lineage>
</organism>
<dbReference type="EMBL" id="FMVW01000001">
    <property type="protein sequence ID" value="SCZ23809.1"/>
    <property type="molecule type" value="Genomic_DNA"/>
</dbReference>
<dbReference type="AlphaFoldDB" id="A0A1G5MH69"/>
<evidence type="ECO:0000313" key="1">
    <source>
        <dbReference type="EMBL" id="SCZ23809.1"/>
    </source>
</evidence>